<reference evidence="6" key="1">
    <citation type="journal article" date="2014" name="Int. J. Syst. Evol. Microbiol.">
        <title>Complete genome sequence of Corynebacterium casei LMG S-19264T (=DSM 44701T), isolated from a smear-ripened cheese.</title>
        <authorList>
            <consortium name="US DOE Joint Genome Institute (JGI-PGF)"/>
            <person name="Walter F."/>
            <person name="Albersmeier A."/>
            <person name="Kalinowski J."/>
            <person name="Ruckert C."/>
        </authorList>
    </citation>
    <scope>NUCLEOTIDE SEQUENCE</scope>
    <source>
        <strain evidence="6">VKM Ac-1069</strain>
    </source>
</reference>
<feature type="domain" description="CheB-type methylesterase" evidence="5">
    <location>
        <begin position="11"/>
        <end position="204"/>
    </location>
</feature>
<gene>
    <name evidence="6" type="primary">cheB_1</name>
    <name evidence="6" type="ORF">GCM10017577_06460</name>
</gene>
<keyword evidence="1 4" id="KW-0378">Hydrolase</keyword>
<evidence type="ECO:0000256" key="4">
    <source>
        <dbReference type="PROSITE-ProRule" id="PRU00050"/>
    </source>
</evidence>
<dbReference type="InterPro" id="IPR035909">
    <property type="entry name" value="CheB_C"/>
</dbReference>
<feature type="active site" evidence="4">
    <location>
        <position position="145"/>
    </location>
</feature>
<dbReference type="EMBL" id="BSFQ01000002">
    <property type="protein sequence ID" value="GLL09506.1"/>
    <property type="molecule type" value="Genomic_DNA"/>
</dbReference>
<keyword evidence="4" id="KW-0145">Chemotaxis</keyword>
<feature type="active site" evidence="4">
    <location>
        <position position="52"/>
    </location>
</feature>
<dbReference type="GO" id="GO:0006935">
    <property type="term" value="P:chemotaxis"/>
    <property type="evidence" value="ECO:0007669"/>
    <property type="project" value="UniProtKB-UniRule"/>
</dbReference>
<sequence length="225" mass="22564">MTVTAGSGTFPLTGRPPRIVVLACSAGGLDALARVLRPLPADLPAAFVVVQHQRPGQGGLLAPILAKRCCMPVHEVRHGELLREGRVYVVPPGRHALATTAGTLALISTDGPPPYRPSADLLLSSLAVTAGPRTIAVILSGGGSDGATGAVAVHDFGGTVLAADEASSAHFAMPAAAIARDDAVDRVLPVDDIAAALVALLGRAELGRAETPTTAAPGPVGRAGI</sequence>
<evidence type="ECO:0000313" key="7">
    <source>
        <dbReference type="Proteomes" id="UP001143463"/>
    </source>
</evidence>
<dbReference type="AlphaFoldDB" id="A0A9W6NUI4"/>
<dbReference type="InterPro" id="IPR000673">
    <property type="entry name" value="Sig_transdc_resp-reg_Me-estase"/>
</dbReference>
<dbReference type="Pfam" id="PF01339">
    <property type="entry name" value="CheB_methylest"/>
    <property type="match status" value="1"/>
</dbReference>
<dbReference type="Proteomes" id="UP001143463">
    <property type="component" value="Unassembled WGS sequence"/>
</dbReference>
<protein>
    <recommendedName>
        <fullName evidence="2">protein-glutamate methylesterase</fullName>
        <ecNumber evidence="2">3.1.1.61</ecNumber>
    </recommendedName>
</protein>
<reference evidence="6" key="2">
    <citation type="submission" date="2023-01" db="EMBL/GenBank/DDBJ databases">
        <authorList>
            <person name="Sun Q."/>
            <person name="Evtushenko L."/>
        </authorList>
    </citation>
    <scope>NUCLEOTIDE SEQUENCE</scope>
    <source>
        <strain evidence="6">VKM Ac-1069</strain>
    </source>
</reference>
<dbReference type="PANTHER" id="PTHR42872:SF6">
    <property type="entry name" value="PROTEIN-GLUTAMATE METHYLESTERASE_PROTEIN-GLUTAMINE GLUTAMINASE"/>
    <property type="match status" value="1"/>
</dbReference>
<organism evidence="6 7">
    <name type="scientific">Pseudonocardia halophobica</name>
    <dbReference type="NCBI Taxonomy" id="29401"/>
    <lineage>
        <taxon>Bacteria</taxon>
        <taxon>Bacillati</taxon>
        <taxon>Actinomycetota</taxon>
        <taxon>Actinomycetes</taxon>
        <taxon>Pseudonocardiales</taxon>
        <taxon>Pseudonocardiaceae</taxon>
        <taxon>Pseudonocardia</taxon>
    </lineage>
</organism>
<evidence type="ECO:0000259" key="5">
    <source>
        <dbReference type="PROSITE" id="PS50122"/>
    </source>
</evidence>
<evidence type="ECO:0000256" key="1">
    <source>
        <dbReference type="ARBA" id="ARBA00022801"/>
    </source>
</evidence>
<comment type="catalytic activity">
    <reaction evidence="3">
        <text>[protein]-L-glutamate 5-O-methyl ester + H2O = L-glutamyl-[protein] + methanol + H(+)</text>
        <dbReference type="Rhea" id="RHEA:23236"/>
        <dbReference type="Rhea" id="RHEA-COMP:10208"/>
        <dbReference type="Rhea" id="RHEA-COMP:10311"/>
        <dbReference type="ChEBI" id="CHEBI:15377"/>
        <dbReference type="ChEBI" id="CHEBI:15378"/>
        <dbReference type="ChEBI" id="CHEBI:17790"/>
        <dbReference type="ChEBI" id="CHEBI:29973"/>
        <dbReference type="ChEBI" id="CHEBI:82795"/>
        <dbReference type="EC" id="3.1.1.61"/>
    </reaction>
</comment>
<dbReference type="EC" id="3.1.1.61" evidence="2"/>
<feature type="active site" evidence="4">
    <location>
        <position position="25"/>
    </location>
</feature>
<dbReference type="GO" id="GO:0008984">
    <property type="term" value="F:protein-glutamate methylesterase activity"/>
    <property type="evidence" value="ECO:0007669"/>
    <property type="project" value="UniProtKB-EC"/>
</dbReference>
<accession>A0A9W6NUI4</accession>
<proteinExistence type="predicted"/>
<dbReference type="SUPFAM" id="SSF52738">
    <property type="entry name" value="Methylesterase CheB, C-terminal domain"/>
    <property type="match status" value="1"/>
</dbReference>
<dbReference type="PROSITE" id="PS50122">
    <property type="entry name" value="CHEB"/>
    <property type="match status" value="1"/>
</dbReference>
<evidence type="ECO:0000256" key="3">
    <source>
        <dbReference type="ARBA" id="ARBA00048267"/>
    </source>
</evidence>
<comment type="caution">
    <text evidence="6">The sequence shown here is derived from an EMBL/GenBank/DDBJ whole genome shotgun (WGS) entry which is preliminary data.</text>
</comment>
<dbReference type="GO" id="GO:0000156">
    <property type="term" value="F:phosphorelay response regulator activity"/>
    <property type="evidence" value="ECO:0007669"/>
    <property type="project" value="InterPro"/>
</dbReference>
<dbReference type="CDD" id="cd16433">
    <property type="entry name" value="CheB"/>
    <property type="match status" value="1"/>
</dbReference>
<dbReference type="PANTHER" id="PTHR42872">
    <property type="entry name" value="PROTEIN-GLUTAMATE METHYLESTERASE/PROTEIN-GLUTAMINE GLUTAMINASE"/>
    <property type="match status" value="1"/>
</dbReference>
<name>A0A9W6NUI4_9PSEU</name>
<evidence type="ECO:0000256" key="2">
    <source>
        <dbReference type="ARBA" id="ARBA00039140"/>
    </source>
</evidence>
<dbReference type="GO" id="GO:0005737">
    <property type="term" value="C:cytoplasm"/>
    <property type="evidence" value="ECO:0007669"/>
    <property type="project" value="InterPro"/>
</dbReference>
<evidence type="ECO:0000313" key="6">
    <source>
        <dbReference type="EMBL" id="GLL09506.1"/>
    </source>
</evidence>
<dbReference type="Gene3D" id="3.40.50.180">
    <property type="entry name" value="Methylesterase CheB, C-terminal domain"/>
    <property type="match status" value="1"/>
</dbReference>
<keyword evidence="7" id="KW-1185">Reference proteome</keyword>